<keyword evidence="11" id="KW-1185">Reference proteome</keyword>
<reference evidence="10 11" key="1">
    <citation type="submission" date="2019-08" db="EMBL/GenBank/DDBJ databases">
        <title>Complete genome sequence of Candidatus Uab amorphum.</title>
        <authorList>
            <person name="Shiratori T."/>
            <person name="Suzuki S."/>
            <person name="Kakizawa Y."/>
            <person name="Ishida K."/>
        </authorList>
    </citation>
    <scope>NUCLEOTIDE SEQUENCE [LARGE SCALE GENOMIC DNA]</scope>
    <source>
        <strain evidence="10 11">SRT547</strain>
    </source>
</reference>
<dbReference type="FunFam" id="1.10.510.10:FF:000021">
    <property type="entry name" value="Serine/threonine protein kinase"/>
    <property type="match status" value="1"/>
</dbReference>
<dbReference type="GO" id="GO:0005524">
    <property type="term" value="F:ATP binding"/>
    <property type="evidence" value="ECO:0007669"/>
    <property type="project" value="UniProtKB-UniRule"/>
</dbReference>
<dbReference type="SMART" id="SM00220">
    <property type="entry name" value="S_TKc"/>
    <property type="match status" value="1"/>
</dbReference>
<name>A0A5S9F2U8_UABAM</name>
<dbReference type="Gene3D" id="1.10.510.10">
    <property type="entry name" value="Transferase(Phosphotransferase) domain 1"/>
    <property type="match status" value="1"/>
</dbReference>
<dbReference type="InterPro" id="IPR011047">
    <property type="entry name" value="Quinoprotein_ADH-like_sf"/>
</dbReference>
<proteinExistence type="predicted"/>
<dbReference type="PANTHER" id="PTHR43289">
    <property type="entry name" value="MITOGEN-ACTIVATED PROTEIN KINASE KINASE KINASE 20-RELATED"/>
    <property type="match status" value="1"/>
</dbReference>
<dbReference type="GO" id="GO:0004674">
    <property type="term" value="F:protein serine/threonine kinase activity"/>
    <property type="evidence" value="ECO:0007669"/>
    <property type="project" value="UniProtKB-KW"/>
</dbReference>
<feature type="binding site" evidence="7">
    <location>
        <position position="46"/>
    </location>
    <ligand>
        <name>ATP</name>
        <dbReference type="ChEBI" id="CHEBI:30616"/>
    </ligand>
</feature>
<dbReference type="KEGG" id="uam:UABAM_02423"/>
<evidence type="ECO:0000313" key="11">
    <source>
        <dbReference type="Proteomes" id="UP000326354"/>
    </source>
</evidence>
<evidence type="ECO:0000259" key="9">
    <source>
        <dbReference type="PROSITE" id="PS50011"/>
    </source>
</evidence>
<feature type="transmembrane region" description="Helical" evidence="8">
    <location>
        <begin position="300"/>
        <end position="318"/>
    </location>
</feature>
<sequence>MFFRKHNDQMTKVLGKYKILEELGRGGMGVVYRAYDIHLQRDCAIKVLLPEAMDNQRAIQRFKSEALAVAKINHPNIIQIFEVHQQKPYFFVMNYVEGIPLDKHLEKIDLQQKLHLFSKICLAVAFAHKKSILHRDLKPANILVTKDGQPIIVDFGIARNIEHTTGLTKTGDLIGTPKYMSPEAARGDSVDERSDLYSLGVILYQMLTGNVPFIGDNVVELLFHLTTQDPIPPSRINPKVARESDIEIVCLKALEKKPQKRIASAQMFYDEIKNILHNRPISLKPPSLWQKACNLYRKNYIVFSVVLILITTPIYFYLVERSYTASLKTSYINTKCDFIDGTLEAIYTQRRSLDVQNAYKKIEKCYEYLTEIMEAIPPQKTQQISRRINSHLKFLILTNFPQITQKKIPDDFAIRTRISLSPDGQLLAKLYYDKKFYTSIWKKTSHETLDELVKLPCANEKVKIAQFSPDNRFVVYRNPQHFLTIFDLQRKKNIFKYKDGLPIHTQFVEGSRYVIFPAFEQKYQWYIFDTQTQNLQKLLETDKPEKALVSADAKFLIIGTVDNILIYDLPQRRLHAKKPTLTRRSYQMVVSRNSKNLFILAMINAFVIDLQNPEKVLKRATKYISQKSMPPLATGNSRFLFSDERGNLNVLYAEKNKLNITSKIQHNDGVIEEGYFAPDNFVILSKGSTIEVQNLDVKDLITTLKMPSRMEDAQVELNDNGLHVTVAMQNLVNEYTFPFTKLTIQDPTLRSLIKIEKKGRSSVDLLKKLIVSDNMVLHANDFAFVVWYDNKFFFQKFWEASTHMLFHEKTKQLHVFFKNMVKIYDYQNGKVLGQYKVLLPKEEQINQVLFSKDGKNLYITMFNKYSQKYRLVKQNIAGSLINEISSIKYKGSVIHELQDHLIIGLAEDLRNNGEFCIIKPSGETVYMSQITEKVRHDQISAIAVSDNQQFLVVGDVTGKITIWKNAVEPQLVTSLQTVAGIERIIIDPNSTYCSFFTQNNIYICDLRNPLRLFTIYRGHHKFGKSTFNRSWTKAYLPDASHEILVFDQDYFVDDDTFIKKLRYCDSALSNTTDLATYVNMVKKHLRKHNK</sequence>
<dbReference type="SUPFAM" id="SSF56112">
    <property type="entry name" value="Protein kinase-like (PK-like)"/>
    <property type="match status" value="1"/>
</dbReference>
<accession>A0A5S9F2U8</accession>
<gene>
    <name evidence="10" type="ORF">UABAM_02423</name>
</gene>
<dbReference type="PROSITE" id="PS00107">
    <property type="entry name" value="PROTEIN_KINASE_ATP"/>
    <property type="match status" value="1"/>
</dbReference>
<dbReference type="Proteomes" id="UP000326354">
    <property type="component" value="Chromosome"/>
</dbReference>
<dbReference type="Pfam" id="PF00069">
    <property type="entry name" value="Pkinase"/>
    <property type="match status" value="1"/>
</dbReference>
<evidence type="ECO:0000256" key="5">
    <source>
        <dbReference type="ARBA" id="ARBA00022777"/>
    </source>
</evidence>
<dbReference type="SUPFAM" id="SSF50998">
    <property type="entry name" value="Quinoprotein alcohol dehydrogenase-like"/>
    <property type="match status" value="1"/>
</dbReference>
<dbReference type="InterPro" id="IPR017441">
    <property type="entry name" value="Protein_kinase_ATP_BS"/>
</dbReference>
<keyword evidence="5 10" id="KW-0418">Kinase</keyword>
<feature type="domain" description="Protein kinase" evidence="9">
    <location>
        <begin position="17"/>
        <end position="276"/>
    </location>
</feature>
<dbReference type="InterPro" id="IPR036322">
    <property type="entry name" value="WD40_repeat_dom_sf"/>
</dbReference>
<keyword evidence="4 7" id="KW-0547">Nucleotide-binding</keyword>
<dbReference type="CDD" id="cd14014">
    <property type="entry name" value="STKc_PknB_like"/>
    <property type="match status" value="1"/>
</dbReference>
<dbReference type="InterPro" id="IPR008271">
    <property type="entry name" value="Ser/Thr_kinase_AS"/>
</dbReference>
<dbReference type="EC" id="2.7.11.1" evidence="1"/>
<keyword evidence="8" id="KW-0472">Membrane</keyword>
<protein>
    <recommendedName>
        <fullName evidence="1">non-specific serine/threonine protein kinase</fullName>
        <ecNumber evidence="1">2.7.11.1</ecNumber>
    </recommendedName>
</protein>
<dbReference type="PANTHER" id="PTHR43289:SF6">
    <property type="entry name" value="SERINE_THREONINE-PROTEIN KINASE NEKL-3"/>
    <property type="match status" value="1"/>
</dbReference>
<dbReference type="AlphaFoldDB" id="A0A5S9F2U8"/>
<evidence type="ECO:0000313" key="10">
    <source>
        <dbReference type="EMBL" id="BBM84067.1"/>
    </source>
</evidence>
<evidence type="ECO:0000256" key="2">
    <source>
        <dbReference type="ARBA" id="ARBA00022527"/>
    </source>
</evidence>
<keyword evidence="6 7" id="KW-0067">ATP-binding</keyword>
<evidence type="ECO:0000256" key="6">
    <source>
        <dbReference type="ARBA" id="ARBA00022840"/>
    </source>
</evidence>
<organism evidence="10 11">
    <name type="scientific">Uabimicrobium amorphum</name>
    <dbReference type="NCBI Taxonomy" id="2596890"/>
    <lineage>
        <taxon>Bacteria</taxon>
        <taxon>Pseudomonadati</taxon>
        <taxon>Planctomycetota</taxon>
        <taxon>Candidatus Uabimicrobiia</taxon>
        <taxon>Candidatus Uabimicrobiales</taxon>
        <taxon>Candidatus Uabimicrobiaceae</taxon>
        <taxon>Candidatus Uabimicrobium</taxon>
    </lineage>
</organism>
<dbReference type="EMBL" id="AP019860">
    <property type="protein sequence ID" value="BBM84067.1"/>
    <property type="molecule type" value="Genomic_DNA"/>
</dbReference>
<keyword evidence="8" id="KW-0812">Transmembrane</keyword>
<evidence type="ECO:0000256" key="1">
    <source>
        <dbReference type="ARBA" id="ARBA00012513"/>
    </source>
</evidence>
<dbReference type="InterPro" id="IPR011009">
    <property type="entry name" value="Kinase-like_dom_sf"/>
</dbReference>
<dbReference type="InterPro" id="IPR000719">
    <property type="entry name" value="Prot_kinase_dom"/>
</dbReference>
<keyword evidence="3" id="KW-0808">Transferase</keyword>
<dbReference type="InterPro" id="IPR015943">
    <property type="entry name" value="WD40/YVTN_repeat-like_dom_sf"/>
</dbReference>
<dbReference type="OrthoDB" id="9801841at2"/>
<dbReference type="PROSITE" id="PS50011">
    <property type="entry name" value="PROTEIN_KINASE_DOM"/>
    <property type="match status" value="1"/>
</dbReference>
<evidence type="ECO:0000256" key="4">
    <source>
        <dbReference type="ARBA" id="ARBA00022741"/>
    </source>
</evidence>
<dbReference type="PROSITE" id="PS00108">
    <property type="entry name" value="PROTEIN_KINASE_ST"/>
    <property type="match status" value="1"/>
</dbReference>
<keyword evidence="8" id="KW-1133">Transmembrane helix</keyword>
<dbReference type="SUPFAM" id="SSF50978">
    <property type="entry name" value="WD40 repeat-like"/>
    <property type="match status" value="1"/>
</dbReference>
<keyword evidence="2" id="KW-0723">Serine/threonine-protein kinase</keyword>
<dbReference type="Gene3D" id="2.130.10.10">
    <property type="entry name" value="YVTN repeat-like/Quinoprotein amine dehydrogenase"/>
    <property type="match status" value="2"/>
</dbReference>
<evidence type="ECO:0000256" key="3">
    <source>
        <dbReference type="ARBA" id="ARBA00022679"/>
    </source>
</evidence>
<dbReference type="Gene3D" id="3.30.200.20">
    <property type="entry name" value="Phosphorylase Kinase, domain 1"/>
    <property type="match status" value="1"/>
</dbReference>
<evidence type="ECO:0000256" key="7">
    <source>
        <dbReference type="PROSITE-ProRule" id="PRU10141"/>
    </source>
</evidence>
<evidence type="ECO:0000256" key="8">
    <source>
        <dbReference type="SAM" id="Phobius"/>
    </source>
</evidence>